<proteinExistence type="inferred from homology"/>
<dbReference type="SUPFAM" id="SSF53927">
    <property type="entry name" value="Cytidine deaminase-like"/>
    <property type="match status" value="1"/>
</dbReference>
<dbReference type="InterPro" id="IPR016193">
    <property type="entry name" value="Cytidine_deaminase-like"/>
</dbReference>
<reference evidence="4 5" key="1">
    <citation type="submission" date="2023-03" db="EMBL/GenBank/DDBJ databases">
        <title>Genome insight into feeding habits of ladybird beetles.</title>
        <authorList>
            <person name="Li H.-S."/>
            <person name="Huang Y.-H."/>
            <person name="Pang H."/>
        </authorList>
    </citation>
    <scope>NUCLEOTIDE SEQUENCE [LARGE SCALE GENOMIC DNA]</scope>
    <source>
        <strain evidence="4">SYSU_2023b</strain>
        <tissue evidence="4">Whole body</tissue>
    </source>
</reference>
<evidence type="ECO:0000256" key="1">
    <source>
        <dbReference type="ARBA" id="ARBA00022694"/>
    </source>
</evidence>
<dbReference type="InterPro" id="IPR002125">
    <property type="entry name" value="CMP_dCMP_dom"/>
</dbReference>
<comment type="caution">
    <text evidence="4">The sequence shown here is derived from an EMBL/GenBank/DDBJ whole genome shotgun (WGS) entry which is preliminary data.</text>
</comment>
<evidence type="ECO:0000259" key="3">
    <source>
        <dbReference type="PROSITE" id="PS51747"/>
    </source>
</evidence>
<accession>A0AAW1TX28</accession>
<feature type="domain" description="CMP/dCMP-type deaminase" evidence="3">
    <location>
        <begin position="141"/>
        <end position="314"/>
    </location>
</feature>
<protein>
    <recommendedName>
        <fullName evidence="3">CMP/dCMP-type deaminase domain-containing protein</fullName>
    </recommendedName>
</protein>
<organism evidence="4 5">
    <name type="scientific">Henosepilachna vigintioctopunctata</name>
    <dbReference type="NCBI Taxonomy" id="420089"/>
    <lineage>
        <taxon>Eukaryota</taxon>
        <taxon>Metazoa</taxon>
        <taxon>Ecdysozoa</taxon>
        <taxon>Arthropoda</taxon>
        <taxon>Hexapoda</taxon>
        <taxon>Insecta</taxon>
        <taxon>Pterygota</taxon>
        <taxon>Neoptera</taxon>
        <taxon>Endopterygota</taxon>
        <taxon>Coleoptera</taxon>
        <taxon>Polyphaga</taxon>
        <taxon>Cucujiformia</taxon>
        <taxon>Coccinelloidea</taxon>
        <taxon>Coccinellidae</taxon>
        <taxon>Epilachninae</taxon>
        <taxon>Epilachnini</taxon>
        <taxon>Henosepilachna</taxon>
    </lineage>
</organism>
<evidence type="ECO:0000256" key="2">
    <source>
        <dbReference type="ARBA" id="ARBA00038160"/>
    </source>
</evidence>
<dbReference type="GO" id="GO:0005634">
    <property type="term" value="C:nucleus"/>
    <property type="evidence" value="ECO:0007669"/>
    <property type="project" value="TreeGrafter"/>
</dbReference>
<keyword evidence="5" id="KW-1185">Reference proteome</keyword>
<dbReference type="EMBL" id="JARQZJ010000035">
    <property type="protein sequence ID" value="KAK9876146.1"/>
    <property type="molecule type" value="Genomic_DNA"/>
</dbReference>
<dbReference type="Proteomes" id="UP001431783">
    <property type="component" value="Unassembled WGS sequence"/>
</dbReference>
<name>A0AAW1TX28_9CUCU</name>
<dbReference type="AlphaFoldDB" id="A0AAW1TX28"/>
<dbReference type="GO" id="GO:0005737">
    <property type="term" value="C:cytoplasm"/>
    <property type="evidence" value="ECO:0007669"/>
    <property type="project" value="TreeGrafter"/>
</dbReference>
<evidence type="ECO:0000313" key="4">
    <source>
        <dbReference type="EMBL" id="KAK9876146.1"/>
    </source>
</evidence>
<dbReference type="PANTHER" id="PTHR11079:SF156">
    <property type="entry name" value="INACTIVE TRNA-SPECIFIC ADENOSINE DEAMINASE-LIKE PROTEIN 3-RELATED"/>
    <property type="match status" value="1"/>
</dbReference>
<dbReference type="CDD" id="cd01285">
    <property type="entry name" value="nucleoside_deaminase"/>
    <property type="match status" value="1"/>
</dbReference>
<dbReference type="GO" id="GO:0052717">
    <property type="term" value="F:tRNA-specific adenosine-34 deaminase activity"/>
    <property type="evidence" value="ECO:0007669"/>
    <property type="project" value="UniProtKB-EC"/>
</dbReference>
<sequence>MSAICKVRSILDDSFINNLPLTEVFVDSITCPKNISKVVLELNLLFPLPELIHLKRVKSKEVLLFPSQNIVKEEVHKILQERGFPIDLLKNEIRKVEVAAVPPLVRSQYLQCHSIWPCNFHSDKYIEKLYTNTLFSDEELKIKMKFMNITEDIGKFSKNNNGVLIVDPKSNSVVAVGYDRSNDGPCRHAVMVAIDNVSKSQRGGCWTNDEYFTVDQCNSNCKDIPSDILALLRGKYTDIKFSDSALIPSERVTPYLCTGYDVFSTREPCIMCAMALIHSRAKRVFYGKSSENGGLGTLCKIHTVKNLNHHYEVFIVENIEEKKDS</sequence>
<dbReference type="Gene3D" id="3.40.140.10">
    <property type="entry name" value="Cytidine Deaminase, domain 2"/>
    <property type="match status" value="1"/>
</dbReference>
<dbReference type="PANTHER" id="PTHR11079">
    <property type="entry name" value="CYTOSINE DEAMINASE FAMILY MEMBER"/>
    <property type="match status" value="1"/>
</dbReference>
<gene>
    <name evidence="4" type="ORF">WA026_011263</name>
</gene>
<dbReference type="GO" id="GO:0046872">
    <property type="term" value="F:metal ion binding"/>
    <property type="evidence" value="ECO:0007669"/>
    <property type="project" value="UniProtKB-KW"/>
</dbReference>
<comment type="similarity">
    <text evidence="2">Belongs to the cytidine and deoxycytidylate deaminase family. ADAT3 subfamily.</text>
</comment>
<dbReference type="GO" id="GO:0002100">
    <property type="term" value="P:tRNA wobble adenosine to inosine editing"/>
    <property type="evidence" value="ECO:0007669"/>
    <property type="project" value="InterPro"/>
</dbReference>
<keyword evidence="1" id="KW-0819">tRNA processing</keyword>
<evidence type="ECO:0000313" key="5">
    <source>
        <dbReference type="Proteomes" id="UP001431783"/>
    </source>
</evidence>
<dbReference type="PROSITE" id="PS51747">
    <property type="entry name" value="CYT_DCMP_DEAMINASES_2"/>
    <property type="match status" value="1"/>
</dbReference>